<evidence type="ECO:0000313" key="3">
    <source>
        <dbReference type="Proteomes" id="UP000184386"/>
    </source>
</evidence>
<keyword evidence="3" id="KW-1185">Reference proteome</keyword>
<dbReference type="PANTHER" id="PTHR40078">
    <property type="entry name" value="INTEGRAL MEMBRANE PROTEIN-RELATED"/>
    <property type="match status" value="1"/>
</dbReference>
<dbReference type="Pfam" id="PF19700">
    <property type="entry name" value="DUF6198"/>
    <property type="match status" value="1"/>
</dbReference>
<keyword evidence="1" id="KW-0812">Transmembrane</keyword>
<feature type="transmembrane region" description="Helical" evidence="1">
    <location>
        <begin position="45"/>
        <end position="68"/>
    </location>
</feature>
<proteinExistence type="predicted"/>
<dbReference type="STRING" id="1121322.SAMN02745136_05434"/>
<dbReference type="RefSeq" id="WP_073280331.1">
    <property type="nucleotide sequence ID" value="NZ_FRAC01000043.1"/>
</dbReference>
<keyword evidence="1" id="KW-0472">Membrane</keyword>
<reference evidence="2 3" key="1">
    <citation type="submission" date="2016-11" db="EMBL/GenBank/DDBJ databases">
        <authorList>
            <person name="Jaros S."/>
            <person name="Januszkiewicz K."/>
            <person name="Wedrychowicz H."/>
        </authorList>
    </citation>
    <scope>NUCLEOTIDE SEQUENCE [LARGE SCALE GENOMIC DNA]</scope>
    <source>
        <strain evidence="2 3">DSM 15929</strain>
    </source>
</reference>
<feature type="transmembrane region" description="Helical" evidence="1">
    <location>
        <begin position="80"/>
        <end position="98"/>
    </location>
</feature>
<dbReference type="Gene3D" id="3.40.50.300">
    <property type="entry name" value="P-loop containing nucleotide triphosphate hydrolases"/>
    <property type="match status" value="1"/>
</dbReference>
<dbReference type="PANTHER" id="PTHR40078:SF1">
    <property type="entry name" value="INTEGRAL MEMBRANE PROTEIN"/>
    <property type="match status" value="1"/>
</dbReference>
<dbReference type="AlphaFoldDB" id="A0A1M7CIV4"/>
<name>A0A1M7CIV4_9FIRM</name>
<keyword evidence="1" id="KW-1133">Transmembrane helix</keyword>
<dbReference type="EMBL" id="FRAC01000043">
    <property type="protein sequence ID" value="SHL67116.1"/>
    <property type="molecule type" value="Genomic_DNA"/>
</dbReference>
<dbReference type="Proteomes" id="UP000184386">
    <property type="component" value="Unassembled WGS sequence"/>
</dbReference>
<dbReference type="SUPFAM" id="SSF52540">
    <property type="entry name" value="P-loop containing nucleoside triphosphate hydrolases"/>
    <property type="match status" value="1"/>
</dbReference>
<sequence>MEKIKRYVIFIIGIFINSLGVSLITKANLGTSPISSIPYVLSLNFPFSLGNFTIFFSLLLILLQLLILRINFKLEYILQIPVSIVFGYFIDVCMALFKSVQPEWYVAKILCLLAGCIILGIGVYMEVLADVVMLPGEAFVRAVVFQWKTEFGITKVAFDITMTVVAGILSFCFVKRLYGVREGTIVAAVLVGFIARFIGRHLSFLNQVLFSSADVKPEKQQQNAISIVIGRQYGSGGHEIGRVLAERLSFDFYDKDIIQMTAGSTGYTPKYISQREEKMTNSLIFDMFNQMYVYSQEHTAPEDAIFEAEANVVKEVSQKSNCVIVGRCADYILREHRECLKVFLFAPIEFRVKRIMKTEGLSEKEARKKIQQNDRQRAEHYRYYAHQIWGLASNYQICIDTSAGMEHTEKMILEMLESIKRKEG</sequence>
<dbReference type="InterPro" id="IPR038750">
    <property type="entry name" value="YczE/YyaS-like"/>
</dbReference>
<organism evidence="2 3">
    <name type="scientific">Anaerocolumna jejuensis DSM 15929</name>
    <dbReference type="NCBI Taxonomy" id="1121322"/>
    <lineage>
        <taxon>Bacteria</taxon>
        <taxon>Bacillati</taxon>
        <taxon>Bacillota</taxon>
        <taxon>Clostridia</taxon>
        <taxon>Lachnospirales</taxon>
        <taxon>Lachnospiraceae</taxon>
        <taxon>Anaerocolumna</taxon>
    </lineage>
</organism>
<feature type="transmembrane region" description="Helical" evidence="1">
    <location>
        <begin position="104"/>
        <end position="125"/>
    </location>
</feature>
<gene>
    <name evidence="2" type="ORF">SAMN02745136_05434</name>
</gene>
<dbReference type="InterPro" id="IPR027417">
    <property type="entry name" value="P-loop_NTPase"/>
</dbReference>
<feature type="transmembrane region" description="Helical" evidence="1">
    <location>
        <begin position="183"/>
        <end position="199"/>
    </location>
</feature>
<evidence type="ECO:0000313" key="2">
    <source>
        <dbReference type="EMBL" id="SHL67116.1"/>
    </source>
</evidence>
<dbReference type="Pfam" id="PF13189">
    <property type="entry name" value="Cytidylate_kin2"/>
    <property type="match status" value="1"/>
</dbReference>
<evidence type="ECO:0000256" key="1">
    <source>
        <dbReference type="SAM" id="Phobius"/>
    </source>
</evidence>
<protein>
    <submittedName>
        <fullName evidence="2">Uncharacterized membrane protein YczE</fullName>
    </submittedName>
</protein>
<dbReference type="OrthoDB" id="87655at2"/>
<feature type="transmembrane region" description="Helical" evidence="1">
    <location>
        <begin position="7"/>
        <end position="25"/>
    </location>
</feature>
<accession>A0A1M7CIV4</accession>